<feature type="domain" description="Glutamate-ammonia ligase adenylyltransferase repeated" evidence="8">
    <location>
        <begin position="43"/>
        <end position="282"/>
    </location>
</feature>
<dbReference type="FunFam" id="3.30.460.10:FF:000014">
    <property type="entry name" value="Bifunctional glutamine synthetase adenylyltransferase/adenylyl-removing enzyme"/>
    <property type="match status" value="1"/>
</dbReference>
<feature type="domain" description="Glutamate-ammonia ligase adenylyltransferase repeated" evidence="8">
    <location>
        <begin position="563"/>
        <end position="815"/>
    </location>
</feature>
<comment type="catalytic activity">
    <reaction evidence="7">
        <text>[glutamine synthetase]-O(4)-(5'-adenylyl)-L-tyrosine + phosphate = [glutamine synthetase]-L-tyrosine + ADP</text>
        <dbReference type="Rhea" id="RHEA:43716"/>
        <dbReference type="Rhea" id="RHEA-COMP:10660"/>
        <dbReference type="Rhea" id="RHEA-COMP:10661"/>
        <dbReference type="ChEBI" id="CHEBI:43474"/>
        <dbReference type="ChEBI" id="CHEBI:46858"/>
        <dbReference type="ChEBI" id="CHEBI:83624"/>
        <dbReference type="ChEBI" id="CHEBI:456216"/>
        <dbReference type="EC" id="2.7.7.89"/>
    </reaction>
</comment>
<dbReference type="FunFam" id="1.20.120.330:FF:000005">
    <property type="entry name" value="Bifunctional glutamine synthetase adenylyltransferase/adenylyl-removing enzyme"/>
    <property type="match status" value="1"/>
</dbReference>
<evidence type="ECO:0000259" key="8">
    <source>
        <dbReference type="Pfam" id="PF03710"/>
    </source>
</evidence>
<dbReference type="GO" id="GO:0000820">
    <property type="term" value="P:regulation of glutamine family amino acid metabolic process"/>
    <property type="evidence" value="ECO:0007669"/>
    <property type="project" value="UniProtKB-UniRule"/>
</dbReference>
<evidence type="ECO:0000313" key="11">
    <source>
        <dbReference type="Proteomes" id="UP000585721"/>
    </source>
</evidence>
<organism evidence="10 11">
    <name type="scientific">Tolumonas osonensis</name>
    <dbReference type="NCBI Taxonomy" id="675874"/>
    <lineage>
        <taxon>Bacteria</taxon>
        <taxon>Pseudomonadati</taxon>
        <taxon>Pseudomonadota</taxon>
        <taxon>Gammaproteobacteria</taxon>
        <taxon>Aeromonadales</taxon>
        <taxon>Aeromonadaceae</taxon>
        <taxon>Tolumonas</taxon>
    </lineage>
</organism>
<dbReference type="Pfam" id="PF08335">
    <property type="entry name" value="GlnD_UR_UTase"/>
    <property type="match status" value="2"/>
</dbReference>
<comment type="catalytic activity">
    <reaction evidence="7">
        <text>[glutamine synthetase]-L-tyrosine + ATP = [glutamine synthetase]-O(4)-(5'-adenylyl)-L-tyrosine + diphosphate</text>
        <dbReference type="Rhea" id="RHEA:18589"/>
        <dbReference type="Rhea" id="RHEA-COMP:10660"/>
        <dbReference type="Rhea" id="RHEA-COMP:10661"/>
        <dbReference type="ChEBI" id="CHEBI:30616"/>
        <dbReference type="ChEBI" id="CHEBI:33019"/>
        <dbReference type="ChEBI" id="CHEBI:46858"/>
        <dbReference type="ChEBI" id="CHEBI:83624"/>
        <dbReference type="EC" id="2.7.7.42"/>
    </reaction>
</comment>
<dbReference type="Proteomes" id="UP000585721">
    <property type="component" value="Unassembled WGS sequence"/>
</dbReference>
<dbReference type="FunFam" id="3.30.460.10:FF:000009">
    <property type="entry name" value="Bifunctional glutamine synthetase adenylyltransferase/adenylyl-removing enzyme"/>
    <property type="match status" value="1"/>
</dbReference>
<feature type="domain" description="PII-uridylyltransferase/Glutamine-synthetase adenylyltransferase" evidence="9">
    <location>
        <begin position="838"/>
        <end position="924"/>
    </location>
</feature>
<dbReference type="InterPro" id="IPR023057">
    <property type="entry name" value="GlnE"/>
</dbReference>
<dbReference type="RefSeq" id="WP_188027446.1">
    <property type="nucleotide sequence ID" value="NZ_JACHGR010000009.1"/>
</dbReference>
<keyword evidence="3 7" id="KW-0547">Nucleotide-binding</keyword>
<comment type="cofactor">
    <cofactor evidence="7">
        <name>Mg(2+)</name>
        <dbReference type="ChEBI" id="CHEBI:18420"/>
    </cofactor>
</comment>
<dbReference type="Pfam" id="PF03710">
    <property type="entry name" value="GlnE"/>
    <property type="match status" value="2"/>
</dbReference>
<comment type="function">
    <text evidence="7">Involved in the regulation of glutamine synthetase GlnA, a key enzyme in the process to assimilate ammonia. When cellular nitrogen levels are high, the C-terminal adenylyl transferase (AT) inactivates GlnA by covalent transfer of an adenylyl group from ATP to specific tyrosine residue of GlnA, thus reducing its activity. Conversely, when nitrogen levels are low, the N-terminal adenylyl removase (AR) activates GlnA by removing the adenylyl group by phosphorolysis, increasing its activity. The regulatory region of GlnE binds the signal transduction protein PII (GlnB) which indicates the nitrogen status of the cell.</text>
</comment>
<evidence type="ECO:0000256" key="1">
    <source>
        <dbReference type="ARBA" id="ARBA00022679"/>
    </source>
</evidence>
<evidence type="ECO:0000256" key="5">
    <source>
        <dbReference type="ARBA" id="ARBA00022842"/>
    </source>
</evidence>
<keyword evidence="6 7" id="KW-0511">Multifunctional enzyme</keyword>
<keyword evidence="1 7" id="KW-0808">Transferase</keyword>
<dbReference type="InterPro" id="IPR005190">
    <property type="entry name" value="GlnE_rpt_dom"/>
</dbReference>
<evidence type="ECO:0000313" key="10">
    <source>
        <dbReference type="EMBL" id="MBB6056731.1"/>
    </source>
</evidence>
<dbReference type="Gene3D" id="1.20.120.1510">
    <property type="match status" value="1"/>
</dbReference>
<accession>A0A841GNP5</accession>
<dbReference type="InterPro" id="IPR043519">
    <property type="entry name" value="NT_sf"/>
</dbReference>
<dbReference type="Gene3D" id="3.30.460.10">
    <property type="entry name" value="Beta Polymerase, domain 2"/>
    <property type="match status" value="2"/>
</dbReference>
<comment type="similarity">
    <text evidence="7">Belongs to the GlnE family.</text>
</comment>
<evidence type="ECO:0000256" key="2">
    <source>
        <dbReference type="ARBA" id="ARBA00022695"/>
    </source>
</evidence>
<evidence type="ECO:0000256" key="6">
    <source>
        <dbReference type="ARBA" id="ARBA00023268"/>
    </source>
</evidence>
<evidence type="ECO:0000256" key="7">
    <source>
        <dbReference type="HAMAP-Rule" id="MF_00802"/>
    </source>
</evidence>
<reference evidence="10 11" key="1">
    <citation type="submission" date="2020-08" db="EMBL/GenBank/DDBJ databases">
        <title>Genomic Encyclopedia of Type Strains, Phase IV (KMG-IV): sequencing the most valuable type-strain genomes for metagenomic binning, comparative biology and taxonomic classification.</title>
        <authorList>
            <person name="Goeker M."/>
        </authorList>
    </citation>
    <scope>NUCLEOTIDE SEQUENCE [LARGE SCALE GENOMIC DNA]</scope>
    <source>
        <strain evidence="10 11">DSM 22975</strain>
    </source>
</reference>
<sequence length="967" mass="109552">MTPSSVIPLPALLSELAEKQWQRLLERADAGQTALFLAHQPDLLRLFALSDFVAESLIHSPALLAEILTEQSYLQAERSAAYPALLQSALEPVDSEDALKRVLRQFRRRHMVLIAWRELLGLSPVEESFRHLSVLAESLIMAAYHWLYARMCRDVGTPIGRESGQPQQMLIFGMGKLGGGELNFSSDIDLIFAYPERGYTQGGRRELDNQSFFTRLGQQLINALHQQTVDGQVYRVDMRLRPFGDSGPLVASFAALEDYYQQHGRTWERYAMVKARIMGPETEDSRYLMQMLRPFIYRRYVDFGAIDALRKLKGMIVAEIRRKGLKNDIKLGAGGIRDVEFIVQVHQLIRGGREPGLQVRHMPAALLALHQHAVFTDEEYRTLFTGYHYLRRVENILQEIGDQQTQVLPENERDRWRVAVAMGYSAWDEFIRELHQVHAGINKLFREVIGEQEELESDVPVLWQDLWHGHLPAEDLTPLLQQQQIPEAEKLAVVLAELRDECSHRPVGPQGREALGRLMPRLLCELVQDPAPTELMNRIRKVLLQIATRSAYLQLLAENPGALKQLLKLCAATPLVAEQLARYPVLLDELLDPAQLYNPTPLEHYRDELRQYLLRVPEEDVEQQMEALRQFKQIQLLKIVAADIVGALPLMKVSDHLTWLAEALLSEVINQAWNQLTERHGVPPLTLKNGEKNFAVIAYGKLGGIELGYGSDLDVVFIHAPQDEGYTNGDKPLSVRQFYVRLAQKIIHLCETRTTSGILYEIDMELRPSGASGLLVSSLNAFEHYQLHDAWVWEHQALVRSRAVYGDAELLAGFARVRAEVLSQPRDSYSLAKSVADMRDKMRKHLLRGTAEQFDLKQGTGGMIDIEFIAQFMVLAYAAQYPALLTHWSDNVRIFESCVEAGLITDAESITLKKAYLAIRDRAHRCTLSGVTRIIDGQELQAERAAVVALWQKLIGCHLSAAEPSAD</sequence>
<name>A0A841GNP5_9GAMM</name>
<dbReference type="InterPro" id="IPR013546">
    <property type="entry name" value="PII_UdlTrfase/GS_AdlTrfase"/>
</dbReference>
<dbReference type="GO" id="GO:0047388">
    <property type="term" value="F:[glutamine synthetase]-adenylyl-L-tyrosine phosphorylase activity"/>
    <property type="evidence" value="ECO:0007669"/>
    <property type="project" value="UniProtKB-EC"/>
</dbReference>
<dbReference type="PANTHER" id="PTHR30621:SF0">
    <property type="entry name" value="BIFUNCTIONAL GLUTAMINE SYNTHETASE ADENYLYLTRANSFERASE_ADENYLYL-REMOVING ENZYME"/>
    <property type="match status" value="1"/>
</dbReference>
<dbReference type="Gene3D" id="1.20.120.330">
    <property type="entry name" value="Nucleotidyltransferases domain 2"/>
    <property type="match status" value="2"/>
</dbReference>
<keyword evidence="10" id="KW-0436">Ligase</keyword>
<dbReference type="GO" id="GO:0008882">
    <property type="term" value="F:[glutamate-ammonia-ligase] adenylyltransferase activity"/>
    <property type="evidence" value="ECO:0007669"/>
    <property type="project" value="UniProtKB-UniRule"/>
</dbReference>
<proteinExistence type="inferred from homology"/>
<dbReference type="Gene3D" id="1.10.4050.10">
    <property type="entry name" value="Glutamine synthase adenylyltransferase GlnE"/>
    <property type="match status" value="1"/>
</dbReference>
<evidence type="ECO:0000259" key="9">
    <source>
        <dbReference type="Pfam" id="PF08335"/>
    </source>
</evidence>
<keyword evidence="2 7" id="KW-0548">Nucleotidyltransferase</keyword>
<dbReference type="CDD" id="cd05401">
    <property type="entry name" value="NT_GlnE_GlnD_like"/>
    <property type="match status" value="2"/>
</dbReference>
<dbReference type="GO" id="GO:0016874">
    <property type="term" value="F:ligase activity"/>
    <property type="evidence" value="ECO:0007669"/>
    <property type="project" value="UniProtKB-KW"/>
</dbReference>
<evidence type="ECO:0000256" key="3">
    <source>
        <dbReference type="ARBA" id="ARBA00022741"/>
    </source>
</evidence>
<protein>
    <recommendedName>
        <fullName evidence="7">Bifunctional glutamine synthetase adenylyltransferase/adenylyl-removing enzyme</fullName>
    </recommendedName>
    <alternativeName>
        <fullName evidence="7">ATP:glutamine synthetase adenylyltransferase</fullName>
    </alternativeName>
    <alternativeName>
        <fullName evidence="7">ATase</fullName>
    </alternativeName>
    <domain>
        <recommendedName>
            <fullName evidence="7">Glutamine synthetase adenylyl-L-tyrosine phosphorylase</fullName>
            <ecNumber evidence="7">2.7.7.89</ecNumber>
        </recommendedName>
        <alternativeName>
            <fullName evidence="7">Adenylyl removase</fullName>
            <shortName evidence="7">AR</shortName>
            <shortName evidence="7">AT-N</shortName>
        </alternativeName>
    </domain>
    <domain>
        <recommendedName>
            <fullName evidence="7">Glutamine synthetase adenylyl transferase</fullName>
            <ecNumber evidence="7">2.7.7.42</ecNumber>
        </recommendedName>
        <alternativeName>
            <fullName evidence="7">Adenylyl transferase</fullName>
            <shortName evidence="7">AT</shortName>
            <shortName evidence="7">AT-C</shortName>
        </alternativeName>
    </domain>
</protein>
<dbReference type="EMBL" id="JACHGR010000009">
    <property type="protein sequence ID" value="MBB6056731.1"/>
    <property type="molecule type" value="Genomic_DNA"/>
</dbReference>
<evidence type="ECO:0000256" key="4">
    <source>
        <dbReference type="ARBA" id="ARBA00022840"/>
    </source>
</evidence>
<gene>
    <name evidence="7" type="primary">glnE</name>
    <name evidence="10" type="ORF">HNR75_002670</name>
</gene>
<dbReference type="EC" id="2.7.7.42" evidence="7"/>
<comment type="caution">
    <text evidence="10">The sequence shown here is derived from an EMBL/GenBank/DDBJ whole genome shotgun (WGS) entry which is preliminary data.</text>
</comment>
<dbReference type="NCBIfam" id="NF008292">
    <property type="entry name" value="PRK11072.1"/>
    <property type="match status" value="1"/>
</dbReference>
<dbReference type="SUPFAM" id="SSF81593">
    <property type="entry name" value="Nucleotidyltransferase substrate binding subunit/domain"/>
    <property type="match status" value="2"/>
</dbReference>
<dbReference type="PANTHER" id="PTHR30621">
    <property type="entry name" value="GLUTAMINE SYNTHETASE ADENYLYLTRANSFERASE"/>
    <property type="match status" value="1"/>
</dbReference>
<dbReference type="GO" id="GO:0005524">
    <property type="term" value="F:ATP binding"/>
    <property type="evidence" value="ECO:0007669"/>
    <property type="project" value="UniProtKB-UniRule"/>
</dbReference>
<dbReference type="HAMAP" id="MF_00802">
    <property type="entry name" value="GlnE"/>
    <property type="match status" value="1"/>
</dbReference>
<dbReference type="AlphaFoldDB" id="A0A841GNP5"/>
<keyword evidence="4 7" id="KW-0067">ATP-binding</keyword>
<feature type="domain" description="PII-uridylyltransferase/Glutamine-synthetase adenylyltransferase" evidence="9">
    <location>
        <begin position="311"/>
        <end position="448"/>
    </location>
</feature>
<dbReference type="GO" id="GO:0005829">
    <property type="term" value="C:cytosol"/>
    <property type="evidence" value="ECO:0007669"/>
    <property type="project" value="TreeGrafter"/>
</dbReference>
<dbReference type="GO" id="GO:0000287">
    <property type="term" value="F:magnesium ion binding"/>
    <property type="evidence" value="ECO:0007669"/>
    <property type="project" value="UniProtKB-UniRule"/>
</dbReference>
<keyword evidence="5 7" id="KW-0460">Magnesium</keyword>
<dbReference type="SUPFAM" id="SSF81301">
    <property type="entry name" value="Nucleotidyltransferase"/>
    <property type="match status" value="2"/>
</dbReference>
<dbReference type="EC" id="2.7.7.89" evidence="7"/>
<feature type="region of interest" description="Adenylyl removase" evidence="7">
    <location>
        <begin position="1"/>
        <end position="454"/>
    </location>
</feature>
<feature type="region of interest" description="Adenylyl transferase" evidence="7">
    <location>
        <begin position="467"/>
        <end position="967"/>
    </location>
</feature>
<keyword evidence="11" id="KW-1185">Reference proteome</keyword>